<keyword evidence="2" id="KW-1133">Transmembrane helix</keyword>
<dbReference type="Proteomes" id="UP001430953">
    <property type="component" value="Unassembled WGS sequence"/>
</dbReference>
<protein>
    <submittedName>
        <fullName evidence="3">Uncharacterized protein</fullName>
    </submittedName>
</protein>
<organism evidence="3 4">
    <name type="scientific">Cardiocondyla obscurior</name>
    <dbReference type="NCBI Taxonomy" id="286306"/>
    <lineage>
        <taxon>Eukaryota</taxon>
        <taxon>Metazoa</taxon>
        <taxon>Ecdysozoa</taxon>
        <taxon>Arthropoda</taxon>
        <taxon>Hexapoda</taxon>
        <taxon>Insecta</taxon>
        <taxon>Pterygota</taxon>
        <taxon>Neoptera</taxon>
        <taxon>Endopterygota</taxon>
        <taxon>Hymenoptera</taxon>
        <taxon>Apocrita</taxon>
        <taxon>Aculeata</taxon>
        <taxon>Formicoidea</taxon>
        <taxon>Formicidae</taxon>
        <taxon>Myrmicinae</taxon>
        <taxon>Cardiocondyla</taxon>
    </lineage>
</organism>
<evidence type="ECO:0000313" key="3">
    <source>
        <dbReference type="EMBL" id="KAL0123597.1"/>
    </source>
</evidence>
<feature type="transmembrane region" description="Helical" evidence="2">
    <location>
        <begin position="90"/>
        <end position="115"/>
    </location>
</feature>
<gene>
    <name evidence="3" type="ORF">PUN28_005841</name>
</gene>
<proteinExistence type="predicted"/>
<sequence>MFRANELRHRNCPSRSKETNDRRRGSARMYLQLKYNILSIRNNKKITGSDKVFAFIEKSMIQKVINYCRNKRNKKKKHDTRYPVVNLRSILYAISIIRIIFSLTIGSHVAGLLRVSVGKKKKKKKKEKKKNFLLFNRSLSKPEIFVSFVKCVRARSTNRRTSTSPRLKDLLPILVRSPTFYFSAIARPA</sequence>
<dbReference type="EMBL" id="JADYXP020000005">
    <property type="protein sequence ID" value="KAL0123597.1"/>
    <property type="molecule type" value="Genomic_DNA"/>
</dbReference>
<keyword evidence="2" id="KW-0472">Membrane</keyword>
<accession>A0AAW2GBD6</accession>
<keyword evidence="2" id="KW-0812">Transmembrane</keyword>
<evidence type="ECO:0000313" key="4">
    <source>
        <dbReference type="Proteomes" id="UP001430953"/>
    </source>
</evidence>
<comment type="caution">
    <text evidence="3">The sequence shown here is derived from an EMBL/GenBank/DDBJ whole genome shotgun (WGS) entry which is preliminary data.</text>
</comment>
<keyword evidence="4" id="KW-1185">Reference proteome</keyword>
<feature type="region of interest" description="Disordered" evidence="1">
    <location>
        <begin position="1"/>
        <end position="25"/>
    </location>
</feature>
<evidence type="ECO:0000256" key="1">
    <source>
        <dbReference type="SAM" id="MobiDB-lite"/>
    </source>
</evidence>
<reference evidence="3 4" key="1">
    <citation type="submission" date="2023-03" db="EMBL/GenBank/DDBJ databases">
        <title>High recombination rates correlate with genetic variation in Cardiocondyla obscurior ants.</title>
        <authorList>
            <person name="Errbii M."/>
        </authorList>
    </citation>
    <scope>NUCLEOTIDE SEQUENCE [LARGE SCALE GENOMIC DNA]</scope>
    <source>
        <strain evidence="3">Alpha-2009</strain>
        <tissue evidence="3">Whole body</tissue>
    </source>
</reference>
<name>A0AAW2GBD6_9HYME</name>
<feature type="compositionally biased region" description="Basic and acidic residues" evidence="1">
    <location>
        <begin position="1"/>
        <end position="24"/>
    </location>
</feature>
<dbReference type="AlphaFoldDB" id="A0AAW2GBD6"/>
<evidence type="ECO:0000256" key="2">
    <source>
        <dbReference type="SAM" id="Phobius"/>
    </source>
</evidence>